<dbReference type="SUPFAM" id="SSF54695">
    <property type="entry name" value="POZ domain"/>
    <property type="match status" value="1"/>
</dbReference>
<feature type="domain" description="BTB" evidence="10">
    <location>
        <begin position="69"/>
        <end position="135"/>
    </location>
</feature>
<keyword evidence="5 6" id="KW-0040">ANK repeat</keyword>
<keyword evidence="13" id="KW-1185">Reference proteome</keyword>
<dbReference type="Pfam" id="PF12796">
    <property type="entry name" value="Ank_2"/>
    <property type="match status" value="2"/>
</dbReference>
<dbReference type="InterPro" id="IPR013083">
    <property type="entry name" value="Znf_RING/FYVE/PHD"/>
</dbReference>
<evidence type="ECO:0000259" key="11">
    <source>
        <dbReference type="PROSITE" id="PS50178"/>
    </source>
</evidence>
<evidence type="ECO:0000313" key="13">
    <source>
        <dbReference type="Proteomes" id="UP001165289"/>
    </source>
</evidence>
<evidence type="ECO:0000256" key="8">
    <source>
        <dbReference type="SAM" id="Coils"/>
    </source>
</evidence>
<accession>A0AAV7JY34</accession>
<feature type="repeat" description="ANK" evidence="6">
    <location>
        <begin position="1128"/>
        <end position="1160"/>
    </location>
</feature>
<organism evidence="12 13">
    <name type="scientific">Oopsacas minuta</name>
    <dbReference type="NCBI Taxonomy" id="111878"/>
    <lineage>
        <taxon>Eukaryota</taxon>
        <taxon>Metazoa</taxon>
        <taxon>Porifera</taxon>
        <taxon>Hexactinellida</taxon>
        <taxon>Hexasterophora</taxon>
        <taxon>Lyssacinosida</taxon>
        <taxon>Leucopsacidae</taxon>
        <taxon>Oopsacas</taxon>
    </lineage>
</organism>
<dbReference type="InterPro" id="IPR002110">
    <property type="entry name" value="Ankyrin_rpt"/>
</dbReference>
<feature type="repeat" description="ANK" evidence="6">
    <location>
        <begin position="1237"/>
        <end position="1269"/>
    </location>
</feature>
<keyword evidence="8" id="KW-0175">Coiled coil</keyword>
<keyword evidence="3 7" id="KW-0863">Zinc-finger</keyword>
<evidence type="ECO:0000256" key="5">
    <source>
        <dbReference type="ARBA" id="ARBA00023043"/>
    </source>
</evidence>
<dbReference type="Pfam" id="PF00651">
    <property type="entry name" value="BTB"/>
    <property type="match status" value="1"/>
</dbReference>
<sequence length="1367" mass="150601">MSGSKDEVVKLQKHLSLLRQEYSKLQQKYVELEHNYGLLSGQTGAGAKDSFASRLVKSASELFDNKNLSDITIKIGDRVLPGHKLVLQARGANSWCSEGNQEFSTLTELELNELNEDVGLSLMKWVYTDKINLNQPSTHIHGVHDSVDFSVQLLAAAHRYNLPDLKVHCERFLIGKVDTANCIALYQTSEEYSAPQLNHHCLEVITSNWDGFSTEDFLPLNANLLYQMFKRRSEYPLHLAIEHRRDDVVFLYLIEFSKNLNTCLAQRDEDGILPLHLALVLRNEGIAETLIQHGSGVDQLDSKENSLLHLAIKAGDLFSANMLISKGSQTDLQSQDKSTVLHLAAAYSLQSLSATQLDPVYRKFSNYQKAQSLAPLVTKLLTHGANPNAQNMLGDSPLHTAIKTANYEITDILLGVPGIDLQCRNSKNETLLWLALTNTSQDDSLQDLMIFEPQENVVANKLVKKGCDVNAMFPETENLLLHVAALEERESAALFLLHHGAHTSVFNKHGLAPLHIAAGTGLVKLTTALLEKSASPNLRTKHPVSSLEAYQPTIPMVQTPSTPCDVFSEAVSSYLDHLFQKMTPTSPRFKSLPFSSSRISPPSPRKTQSIDKNLPSNESPQIDDSSYNPFGDEAPIAPIPFDQIVAMGTESDFNPFPDEEVISKPTDTTDVIEEYMNPFGTSTDEEPTPITDATPTLHKQVIPTTCDTTQLYTESKQEHKLVELTPGRTALHIAIAAKQTQIISALLFYHQEHKLAISAQLPLDINILDDNNDSPLALALWTHQLDVADRLVQAGSDLQGRGINIGTSLLLRAISYENSDAAHFLIRSLSLRDSTLLEGDLSLSAAVKHRLPAVVQALVQSGLDVNTPDKRGDPPLWVSLRSKQDDIASVLIASDGCDRDFWRVDPSIGVKYSLLHRAILLRDSHTACYLVRANASIDAPLSIHNQLDSPGSDESRLQQMLCSPMHLSSALGLDEVVQVLFENQANVNSVDALVRSPLHLAIKCKQNICVKLLLAHPALDLSIRDASGNTPFSTALRAKDHSAAAAILDRDPHSANSADSKGRSYIHVAVEEQDMFMLAFLLKVQVDVNSPVLNQLRETPLHLAIKTENETVIRHLLDVANVNLVDGRKQAPLHLAVSRNLPHIVEALLNHGASVNIQDEKGNNPLHVAMERGCQASASILLGHESCNLAATNLLGQHYLHVLASNAPKGEVSANIYRCLIEIAGREAIPINSLDAEGNTPLLLAFCNGNMLLCEVFIKDGAHPSIPNRKGLSVFTVATPSIRPLYQVLSMIRREPEWLDGSNCFNSRCQTKFTFAVRKHHCRHCGRLLCTKCLSQQIPILKFDINKPVKVCDVCCELLSKGLALHH</sequence>
<feature type="compositionally biased region" description="Low complexity" evidence="9">
    <location>
        <begin position="591"/>
        <end position="600"/>
    </location>
</feature>
<dbReference type="Gene3D" id="3.30.710.10">
    <property type="entry name" value="Potassium Channel Kv1.1, Chain A"/>
    <property type="match status" value="1"/>
</dbReference>
<feature type="repeat" description="ANK" evidence="6">
    <location>
        <begin position="270"/>
        <end position="302"/>
    </location>
</feature>
<dbReference type="SUPFAM" id="SSF48403">
    <property type="entry name" value="Ankyrin repeat"/>
    <property type="match status" value="4"/>
</dbReference>
<evidence type="ECO:0000256" key="2">
    <source>
        <dbReference type="ARBA" id="ARBA00022737"/>
    </source>
</evidence>
<keyword evidence="4" id="KW-0862">Zinc</keyword>
<feature type="domain" description="FYVE-type" evidence="11">
    <location>
        <begin position="1309"/>
        <end position="1360"/>
    </location>
</feature>
<dbReference type="PANTHER" id="PTHR24198">
    <property type="entry name" value="ANKYRIN REPEAT AND PROTEIN KINASE DOMAIN-CONTAINING PROTEIN"/>
    <property type="match status" value="1"/>
</dbReference>
<dbReference type="InterPro" id="IPR000306">
    <property type="entry name" value="Znf_FYVE"/>
</dbReference>
<evidence type="ECO:0000256" key="6">
    <source>
        <dbReference type="PROSITE-ProRule" id="PRU00023"/>
    </source>
</evidence>
<feature type="region of interest" description="Disordered" evidence="9">
    <location>
        <begin position="589"/>
        <end position="634"/>
    </location>
</feature>
<feature type="repeat" description="ANK" evidence="6">
    <location>
        <begin position="963"/>
        <end position="992"/>
    </location>
</feature>
<dbReference type="SUPFAM" id="SSF57903">
    <property type="entry name" value="FYVE/PHD zinc finger"/>
    <property type="match status" value="1"/>
</dbReference>
<dbReference type="InterPro" id="IPR011011">
    <property type="entry name" value="Znf_FYVE_PHD"/>
</dbReference>
<dbReference type="PROSITE" id="PS50297">
    <property type="entry name" value="ANK_REP_REGION"/>
    <property type="match status" value="3"/>
</dbReference>
<protein>
    <submittedName>
        <fullName evidence="12">Rabankyrin-5-like</fullName>
    </submittedName>
</protein>
<evidence type="ECO:0000256" key="4">
    <source>
        <dbReference type="ARBA" id="ARBA00022833"/>
    </source>
</evidence>
<evidence type="ECO:0000256" key="1">
    <source>
        <dbReference type="ARBA" id="ARBA00022723"/>
    </source>
</evidence>
<dbReference type="InterPro" id="IPR017455">
    <property type="entry name" value="Znf_FYVE-rel"/>
</dbReference>
<dbReference type="PROSITE" id="PS50088">
    <property type="entry name" value="ANK_REPEAT"/>
    <property type="match status" value="7"/>
</dbReference>
<evidence type="ECO:0000256" key="3">
    <source>
        <dbReference type="ARBA" id="ARBA00022771"/>
    </source>
</evidence>
<dbReference type="InterPro" id="IPR011333">
    <property type="entry name" value="SKP1/BTB/POZ_sf"/>
</dbReference>
<feature type="coiled-coil region" evidence="8">
    <location>
        <begin position="8"/>
        <end position="35"/>
    </location>
</feature>
<name>A0AAV7JY34_9METZ</name>
<gene>
    <name evidence="12" type="ORF">LOD99_3521</name>
</gene>
<dbReference type="InterPro" id="IPR000210">
    <property type="entry name" value="BTB/POZ_dom"/>
</dbReference>
<reference evidence="12 13" key="1">
    <citation type="journal article" date="2023" name="BMC Biol.">
        <title>The compact genome of the sponge Oopsacas minuta (Hexactinellida) is lacking key metazoan core genes.</title>
        <authorList>
            <person name="Santini S."/>
            <person name="Schenkelaars Q."/>
            <person name="Jourda C."/>
            <person name="Duchesne M."/>
            <person name="Belahbib H."/>
            <person name="Rocher C."/>
            <person name="Selva M."/>
            <person name="Riesgo A."/>
            <person name="Vervoort M."/>
            <person name="Leys S.P."/>
            <person name="Kodjabachian L."/>
            <person name="Le Bivic A."/>
            <person name="Borchiellini C."/>
            <person name="Claverie J.M."/>
            <person name="Renard E."/>
        </authorList>
    </citation>
    <scope>NUCLEOTIDE SEQUENCE [LARGE SCALE GENOMIC DNA]</scope>
    <source>
        <strain evidence="12">SPO-2</strain>
    </source>
</reference>
<feature type="repeat" description="ANK" evidence="6">
    <location>
        <begin position="509"/>
        <end position="541"/>
    </location>
</feature>
<dbReference type="GO" id="GO:0008270">
    <property type="term" value="F:zinc ion binding"/>
    <property type="evidence" value="ECO:0007669"/>
    <property type="project" value="UniProtKB-KW"/>
</dbReference>
<evidence type="ECO:0000259" key="10">
    <source>
        <dbReference type="PROSITE" id="PS50097"/>
    </source>
</evidence>
<feature type="repeat" description="ANK" evidence="6">
    <location>
        <begin position="838"/>
        <end position="870"/>
    </location>
</feature>
<dbReference type="SMART" id="SM00225">
    <property type="entry name" value="BTB"/>
    <property type="match status" value="1"/>
</dbReference>
<dbReference type="PROSITE" id="PS50178">
    <property type="entry name" value="ZF_FYVE"/>
    <property type="match status" value="1"/>
</dbReference>
<feature type="repeat" description="ANK" evidence="6">
    <location>
        <begin position="303"/>
        <end position="335"/>
    </location>
</feature>
<dbReference type="PROSITE" id="PS50097">
    <property type="entry name" value="BTB"/>
    <property type="match status" value="1"/>
</dbReference>
<evidence type="ECO:0000256" key="9">
    <source>
        <dbReference type="SAM" id="MobiDB-lite"/>
    </source>
</evidence>
<keyword evidence="1" id="KW-0479">Metal-binding</keyword>
<feature type="compositionally biased region" description="Polar residues" evidence="9">
    <location>
        <begin position="605"/>
        <end position="628"/>
    </location>
</feature>
<dbReference type="Pfam" id="PF00023">
    <property type="entry name" value="Ank"/>
    <property type="match status" value="1"/>
</dbReference>
<evidence type="ECO:0000313" key="12">
    <source>
        <dbReference type="EMBL" id="KAI6653626.1"/>
    </source>
</evidence>
<dbReference type="PANTHER" id="PTHR24198:SF165">
    <property type="entry name" value="ANKYRIN REPEAT-CONTAINING PROTEIN-RELATED"/>
    <property type="match status" value="1"/>
</dbReference>
<dbReference type="SMART" id="SM00064">
    <property type="entry name" value="FYVE"/>
    <property type="match status" value="1"/>
</dbReference>
<dbReference type="SMART" id="SM00248">
    <property type="entry name" value="ANK"/>
    <property type="match status" value="21"/>
</dbReference>
<dbReference type="EMBL" id="JAKMXF010000266">
    <property type="protein sequence ID" value="KAI6653626.1"/>
    <property type="molecule type" value="Genomic_DNA"/>
</dbReference>
<proteinExistence type="predicted"/>
<keyword evidence="2" id="KW-0677">Repeat</keyword>
<comment type="caution">
    <text evidence="12">The sequence shown here is derived from an EMBL/GenBank/DDBJ whole genome shotgun (WGS) entry which is preliminary data.</text>
</comment>
<evidence type="ECO:0000256" key="7">
    <source>
        <dbReference type="PROSITE-ProRule" id="PRU00091"/>
    </source>
</evidence>
<dbReference type="Gene3D" id="3.30.40.10">
    <property type="entry name" value="Zinc/RING finger domain, C3HC4 (zinc finger)"/>
    <property type="match status" value="1"/>
</dbReference>
<dbReference type="Proteomes" id="UP001165289">
    <property type="component" value="Unassembled WGS sequence"/>
</dbReference>
<dbReference type="Pfam" id="PF01363">
    <property type="entry name" value="FYVE"/>
    <property type="match status" value="1"/>
</dbReference>
<dbReference type="InterPro" id="IPR036770">
    <property type="entry name" value="Ankyrin_rpt-contain_sf"/>
</dbReference>
<dbReference type="Gene3D" id="1.25.40.20">
    <property type="entry name" value="Ankyrin repeat-containing domain"/>
    <property type="match status" value="6"/>
</dbReference>